<sequence>MTNYLSQSQIKRLVHQRDNKPKQPKYGNHKVVVDGEKVADSQHEYRRLNELKVLQRVGEIKDLQTQVRYNLIPAQKICGEKVRGTDYIADFVYWTKDDQFICEDAKGHKTADYIIKRKLMKLIHNIDVVEV</sequence>
<dbReference type="RefSeq" id="WP_061517840.1">
    <property type="nucleotide sequence ID" value="NZ_JRUE01000022.1"/>
</dbReference>
<dbReference type="PATRIC" id="fig|52133.18.peg.140"/>
<gene>
    <name evidence="2" type="ORF">AVENLUH5627_00135</name>
</gene>
<dbReference type="InterPro" id="IPR009414">
    <property type="entry name" value="DUF1064"/>
</dbReference>
<proteinExistence type="predicted"/>
<dbReference type="EMBL" id="JRUE01000022">
    <property type="protein sequence ID" value="KXZ74200.1"/>
    <property type="molecule type" value="Genomic_DNA"/>
</dbReference>
<dbReference type="Pfam" id="PF06356">
    <property type="entry name" value="DUF1064"/>
    <property type="match status" value="1"/>
</dbReference>
<dbReference type="AlphaFoldDB" id="A0A150I2Z3"/>
<organism evidence="2 3">
    <name type="scientific">Acinetobacter venetianus</name>
    <dbReference type="NCBI Taxonomy" id="52133"/>
    <lineage>
        <taxon>Bacteria</taxon>
        <taxon>Pseudomonadati</taxon>
        <taxon>Pseudomonadota</taxon>
        <taxon>Gammaproteobacteria</taxon>
        <taxon>Moraxellales</taxon>
        <taxon>Moraxellaceae</taxon>
        <taxon>Acinetobacter</taxon>
    </lineage>
</organism>
<evidence type="ECO:0000313" key="3">
    <source>
        <dbReference type="Proteomes" id="UP000075680"/>
    </source>
</evidence>
<accession>A0A150I2Z3</accession>
<protein>
    <recommendedName>
        <fullName evidence="4">DUF1064 domain-containing protein</fullName>
    </recommendedName>
</protein>
<evidence type="ECO:0000313" key="2">
    <source>
        <dbReference type="EMBL" id="KXZ74200.1"/>
    </source>
</evidence>
<feature type="compositionally biased region" description="Polar residues" evidence="1">
    <location>
        <begin position="1"/>
        <end position="10"/>
    </location>
</feature>
<evidence type="ECO:0000256" key="1">
    <source>
        <dbReference type="SAM" id="MobiDB-lite"/>
    </source>
</evidence>
<dbReference type="Proteomes" id="UP000075680">
    <property type="component" value="Unassembled WGS sequence"/>
</dbReference>
<name>A0A150I2Z3_9GAMM</name>
<comment type="caution">
    <text evidence="2">The sequence shown here is derived from an EMBL/GenBank/DDBJ whole genome shotgun (WGS) entry which is preliminary data.</text>
</comment>
<evidence type="ECO:0008006" key="4">
    <source>
        <dbReference type="Google" id="ProtNLM"/>
    </source>
</evidence>
<feature type="region of interest" description="Disordered" evidence="1">
    <location>
        <begin position="1"/>
        <end position="28"/>
    </location>
</feature>
<reference evidence="2 3" key="1">
    <citation type="journal article" date="2016" name="Sci. Rep.">
        <title>Genomic and phenotypic characterization of the species Acinetobacter venetianus.</title>
        <authorList>
            <person name="Fondi M."/>
            <person name="Maida I."/>
            <person name="Perrin E."/>
            <person name="Orlandini V."/>
            <person name="La Torre L."/>
            <person name="Bosi E."/>
            <person name="Negroni A."/>
            <person name="Zanaroli G."/>
            <person name="Fava F."/>
            <person name="Decorosi F."/>
            <person name="Giovannetti L."/>
            <person name="Viti C."/>
            <person name="Vaneechoutte M."/>
            <person name="Dijkshoorn L."/>
            <person name="Fani R."/>
        </authorList>
    </citation>
    <scope>NUCLEOTIDE SEQUENCE [LARGE SCALE GENOMIC DNA]</scope>
    <source>
        <strain evidence="2 3">LUH5627</strain>
    </source>
</reference>